<accession>S9UU15</accession>
<evidence type="ECO:0000313" key="2">
    <source>
        <dbReference type="EMBL" id="EPY18031.1"/>
    </source>
</evidence>
<evidence type="ECO:0000256" key="1">
    <source>
        <dbReference type="SAM" id="MobiDB-lite"/>
    </source>
</evidence>
<name>S9UU15_9TRYP</name>
<evidence type="ECO:0000313" key="3">
    <source>
        <dbReference type="Proteomes" id="UP000015354"/>
    </source>
</evidence>
<dbReference type="Proteomes" id="UP000015354">
    <property type="component" value="Unassembled WGS sequence"/>
</dbReference>
<comment type="caution">
    <text evidence="2">The sequence shown here is derived from an EMBL/GenBank/DDBJ whole genome shotgun (WGS) entry which is preliminary data.</text>
</comment>
<protein>
    <submittedName>
        <fullName evidence="2">Uncharacterized protein</fullName>
    </submittedName>
</protein>
<reference evidence="2 3" key="1">
    <citation type="journal article" date="2013" name="PLoS ONE">
        <title>Predicting the Proteins of Angomonas deanei, Strigomonas culicis and Their Respective Endosymbionts Reveals New Aspects of the Trypanosomatidae Family.</title>
        <authorList>
            <person name="Motta M.C."/>
            <person name="Martins A.C."/>
            <person name="de Souza S.S."/>
            <person name="Catta-Preta C.M."/>
            <person name="Silva R."/>
            <person name="Klein C.C."/>
            <person name="de Almeida L.G."/>
            <person name="de Lima Cunha O."/>
            <person name="Ciapina L.P."/>
            <person name="Brocchi M."/>
            <person name="Colabardini A.C."/>
            <person name="de Araujo Lima B."/>
            <person name="Machado C.R."/>
            <person name="de Almeida Soares C.M."/>
            <person name="Probst C.M."/>
            <person name="de Menezes C.B."/>
            <person name="Thompson C.E."/>
            <person name="Bartholomeu D.C."/>
            <person name="Gradia D.F."/>
            <person name="Pavoni D.P."/>
            <person name="Grisard E.C."/>
            <person name="Fantinatti-Garboggini F."/>
            <person name="Marchini F.K."/>
            <person name="Rodrigues-Luiz G.F."/>
            <person name="Wagner G."/>
            <person name="Goldman G.H."/>
            <person name="Fietto J.L."/>
            <person name="Elias M.C."/>
            <person name="Goldman M.H."/>
            <person name="Sagot M.F."/>
            <person name="Pereira M."/>
            <person name="Stoco P.H."/>
            <person name="de Mendonca-Neto R.P."/>
            <person name="Teixeira S.M."/>
            <person name="Maciel T.E."/>
            <person name="de Oliveira Mendes T.A."/>
            <person name="Urmenyi T.P."/>
            <person name="de Souza W."/>
            <person name="Schenkman S."/>
            <person name="de Vasconcelos A.T."/>
        </authorList>
    </citation>
    <scope>NUCLEOTIDE SEQUENCE [LARGE SCALE GENOMIC DNA]</scope>
</reference>
<gene>
    <name evidence="2" type="ORF">STCU_10237</name>
</gene>
<proteinExistence type="predicted"/>
<feature type="region of interest" description="Disordered" evidence="1">
    <location>
        <begin position="1"/>
        <end position="32"/>
    </location>
</feature>
<dbReference type="EMBL" id="ATMH01010156">
    <property type="protein sequence ID" value="EPY18031.1"/>
    <property type="molecule type" value="Genomic_DNA"/>
</dbReference>
<keyword evidence="3" id="KW-1185">Reference proteome</keyword>
<sequence>MLSLPRFSRCGKDNPDRDVTTSAAAQKAAPHRTTECLLAADSALPSLKERLKHFEADPREARAPAAPCGVQSLPPTMCENGLSSDGSMSDLCLMSTRFYERRSRVPAPLTALKYPAEVHSAPFPRDTGSKVPSLPPVFTNNYTCEGDADGGRQDEAEITAAAVPHTRWPRCRRSM</sequence>
<organism evidence="2 3">
    <name type="scientific">Strigomonas culicis</name>
    <dbReference type="NCBI Taxonomy" id="28005"/>
    <lineage>
        <taxon>Eukaryota</taxon>
        <taxon>Discoba</taxon>
        <taxon>Euglenozoa</taxon>
        <taxon>Kinetoplastea</taxon>
        <taxon>Metakinetoplastina</taxon>
        <taxon>Trypanosomatida</taxon>
        <taxon>Trypanosomatidae</taxon>
        <taxon>Strigomonadinae</taxon>
        <taxon>Strigomonas</taxon>
    </lineage>
</organism>
<dbReference type="AlphaFoldDB" id="S9UU15"/>
<feature type="compositionally biased region" description="Basic and acidic residues" evidence="1">
    <location>
        <begin position="10"/>
        <end position="19"/>
    </location>
</feature>